<dbReference type="EMBL" id="OA568231">
    <property type="protein sequence ID" value="CAD7201286.1"/>
    <property type="molecule type" value="Genomic_DNA"/>
</dbReference>
<reference evidence="18" key="1">
    <citation type="submission" date="2020-11" db="EMBL/GenBank/DDBJ databases">
        <authorList>
            <person name="Tran Van P."/>
        </authorList>
    </citation>
    <scope>NUCLEOTIDE SEQUENCE</scope>
</reference>
<evidence type="ECO:0000256" key="3">
    <source>
        <dbReference type="ARBA" id="ARBA00005316"/>
    </source>
</evidence>
<evidence type="ECO:0000256" key="10">
    <source>
        <dbReference type="ARBA" id="ARBA00022833"/>
    </source>
</evidence>
<accession>A0A7R8VMY5</accession>
<dbReference type="Pfam" id="PF00096">
    <property type="entry name" value="zf-C2H2"/>
    <property type="match status" value="2"/>
</dbReference>
<dbReference type="GO" id="GO:0042765">
    <property type="term" value="C:GPI-anchor transamidase complex"/>
    <property type="evidence" value="ECO:0007669"/>
    <property type="project" value="InterPro"/>
</dbReference>
<keyword evidence="13" id="KW-0325">Glycoprotein</keyword>
<dbReference type="GO" id="GO:0016255">
    <property type="term" value="P:attachment of GPI anchor to protein"/>
    <property type="evidence" value="ECO:0007669"/>
    <property type="project" value="InterPro"/>
</dbReference>
<dbReference type="UniPathway" id="UPA00196"/>
<feature type="domain" description="C2H2-type" evidence="17">
    <location>
        <begin position="1388"/>
        <end position="1415"/>
    </location>
</feature>
<feature type="domain" description="C2H2-type" evidence="17">
    <location>
        <begin position="1333"/>
        <end position="1359"/>
    </location>
</feature>
<organism evidence="18">
    <name type="scientific">Timema douglasi</name>
    <name type="common">Walking stick</name>
    <dbReference type="NCBI Taxonomy" id="61478"/>
    <lineage>
        <taxon>Eukaryota</taxon>
        <taxon>Metazoa</taxon>
        <taxon>Ecdysozoa</taxon>
        <taxon>Arthropoda</taxon>
        <taxon>Hexapoda</taxon>
        <taxon>Insecta</taxon>
        <taxon>Pterygota</taxon>
        <taxon>Neoptera</taxon>
        <taxon>Polyneoptera</taxon>
        <taxon>Phasmatodea</taxon>
        <taxon>Timematodea</taxon>
        <taxon>Timematoidea</taxon>
        <taxon>Timematidae</taxon>
        <taxon>Timema</taxon>
    </lineage>
</organism>
<comment type="similarity">
    <text evidence="3">Belongs to the PIGS family.</text>
</comment>
<evidence type="ECO:0000256" key="9">
    <source>
        <dbReference type="ARBA" id="ARBA00022824"/>
    </source>
</evidence>
<keyword evidence="5 16" id="KW-0812">Transmembrane</keyword>
<dbReference type="SMART" id="SM00355">
    <property type="entry name" value="ZnF_C2H2"/>
    <property type="match status" value="8"/>
</dbReference>
<dbReference type="Gene3D" id="3.30.160.60">
    <property type="entry name" value="Classic Zinc Finger"/>
    <property type="match status" value="6"/>
</dbReference>
<dbReference type="InterPro" id="IPR036236">
    <property type="entry name" value="Znf_C2H2_sf"/>
</dbReference>
<dbReference type="GO" id="GO:0006506">
    <property type="term" value="P:GPI anchor biosynthetic process"/>
    <property type="evidence" value="ECO:0007669"/>
    <property type="project" value="UniProtKB-UniPathway"/>
</dbReference>
<evidence type="ECO:0000256" key="1">
    <source>
        <dbReference type="ARBA" id="ARBA00004477"/>
    </source>
</evidence>
<protein>
    <recommendedName>
        <fullName evidence="17">C2H2-type domain-containing protein</fullName>
    </recommendedName>
</protein>
<dbReference type="Pfam" id="PF10510">
    <property type="entry name" value="PIG-S"/>
    <property type="match status" value="2"/>
</dbReference>
<keyword evidence="7" id="KW-0677">Repeat</keyword>
<dbReference type="GO" id="GO:0008270">
    <property type="term" value="F:zinc ion binding"/>
    <property type="evidence" value="ECO:0007669"/>
    <property type="project" value="UniProtKB-KW"/>
</dbReference>
<evidence type="ECO:0000256" key="15">
    <source>
        <dbReference type="SAM" id="MobiDB-lite"/>
    </source>
</evidence>
<evidence type="ECO:0000256" key="2">
    <source>
        <dbReference type="ARBA" id="ARBA00004687"/>
    </source>
</evidence>
<keyword evidence="12 16" id="KW-0472">Membrane</keyword>
<evidence type="ECO:0000256" key="16">
    <source>
        <dbReference type="SAM" id="Phobius"/>
    </source>
</evidence>
<feature type="domain" description="C2H2-type" evidence="17">
    <location>
        <begin position="1446"/>
        <end position="1473"/>
    </location>
</feature>
<dbReference type="FunFam" id="3.30.160.60:FF:000446">
    <property type="entry name" value="Zinc finger protein"/>
    <property type="match status" value="1"/>
</dbReference>
<dbReference type="PROSITE" id="PS50157">
    <property type="entry name" value="ZINC_FINGER_C2H2_2"/>
    <property type="match status" value="7"/>
</dbReference>
<dbReference type="PANTHER" id="PTHR21072">
    <property type="entry name" value="GPI TRANSAMIDASE COMPONENT PIG-S"/>
    <property type="match status" value="1"/>
</dbReference>
<feature type="region of interest" description="Disordered" evidence="15">
    <location>
        <begin position="1149"/>
        <end position="1174"/>
    </location>
</feature>
<dbReference type="InterPro" id="IPR013087">
    <property type="entry name" value="Znf_C2H2_type"/>
</dbReference>
<sequence length="1552" mass="177241">MRNMRGHKDAHMIKDRVIDLSLPKETNESTTLFQHDTLKHQRIKMERFPPFCEDETMAIADVVYIWEELSPSVNHARVKQGSTSMQGNSTEREYQQLTLMYGGRPPDNGNTWDIREVGFNGVTNDRTEEEKIPLLAALLKDEENLGGGAIDPLAAIGPFISMCMHIYFGVIGSPQLSISTSPWKIKVESTSTEIVNSFETVKMETKKLFMNFDDGDKNTKPAEEGTEKSRIYAALAFFGIMVVIGVPLWWKTTEVYRVSLPYSRIAALEKLDIFIDLSRFTSAKNEILVSSKRTIFFSPQTEVPKLYDVLQQWWFREISLQKMVDSMITPTKTDQDEIGRRRIPATKEYDILLTFINPDPDKLQVHWDLGNTIRKYLEPFLYKLSMLASYKVKSQWLYFVSLEVQPKLVTESSGVGQHYALAQDLLPHIITPLEKKLASHISHNPSLNFVVYMPTCDAAPLHIYRRQGMRAGLNAFLSPRWGGIVIHNPSASICQNDSIPEPKLVRPDSGVIMGIVLAQLKLLMGVPEIEKINKVELLTHSNEDLYYWELDLLLRVRTLEQLTSAKITLLSLSQLLGEISNIVINDDVGKSIYRAVDNVEYATSMLKMGELKAAFEASKQAFLSAESAFTDPSLLALLYFPDDQKYAVYIPLFLPVMIPVLMSLRNIYKFFKNYKSGEKLKSSLVHTTLPVTPPPHRHLSTSAARLLYESLPVNPHEGDKARFGGCILARETKEQITAYLVSRLSTRSSRAMHLVMLSGKASGDTQKCDLSSSSTANMGRSTCSNEKCEIKPDIAMFLLQPSQGHITGLGHKPFRVDSQKRPLLCRPEYLESALVSLPCLFQRCFFSSTQALLFFRGFFRVPLRESLDDQSESNSWFHDNNNTQRTETRHHIFPGYEHQEELLGLGAVGEIYDHSTIEPCLHGLRRYQFNLLVVLRVKLEHGPRCSTLGENISHSLERRSYQACIQAAEELVQSLHRVMRFLVRVTKPLKSADTDGGVKDTCSYQPSMATEMSMPTQTCPLVSKIWPLSPEPQPRSRMHPDTVVRQHSKQHVTIAVELTNKRVKPEDSSPEDCSILRRALLSPLKPSPKNLYLINPPVEFGTNNVFRSSNVAPKPVLQDRSSQTTHLISYSDVVNPQISEEYICPFPGEDGSVMDENIDKTSDKVSSAETDSDQDDSEIYPVLLCTPDLQVPTNTVSSNFPVTSLTHNASERCGFPSHQSLFEDSMRQISTQEESDFKFLDSDQLRSCHSNISEGCSRTLIGNSCKKYKKHKIKSNKRNDVHKNYGETIEPASIKDGVTRVDLMHMCKLCNKCFDSQYSLNYHKIFHSKLKHYMCDYCGIFFVRKVLERHLKIHTDERPFECEECGRTFKEKTILRKHLRIHYGERNYMCELCGKKFVSLENLGVHKYSHLDHAIMKMKCQFCERKFATRQRLKKHVRTHSGERPHLCEVCCRGFSSKSHLERHKLTHTEEKRFYCNYCNYSFIQKGNFKLHTYTKACQPSFDKTKNKDYSSKPKRRDAFLSQVCDCDICGQHFSKKMYLESHLRSHQNNSN</sequence>
<dbReference type="GO" id="GO:0005634">
    <property type="term" value="C:nucleus"/>
    <property type="evidence" value="ECO:0007669"/>
    <property type="project" value="UniProtKB-ARBA"/>
</dbReference>
<feature type="domain" description="C2H2-type" evidence="17">
    <location>
        <begin position="1418"/>
        <end position="1445"/>
    </location>
</feature>
<evidence type="ECO:0000256" key="13">
    <source>
        <dbReference type="ARBA" id="ARBA00023180"/>
    </source>
</evidence>
<evidence type="ECO:0000256" key="7">
    <source>
        <dbReference type="ARBA" id="ARBA00022737"/>
    </source>
</evidence>
<keyword evidence="4" id="KW-0337">GPI-anchor biosynthesis</keyword>
<proteinExistence type="inferred from homology"/>
<evidence type="ECO:0000256" key="5">
    <source>
        <dbReference type="ARBA" id="ARBA00022692"/>
    </source>
</evidence>
<comment type="pathway">
    <text evidence="2">Glycolipid biosynthesis; glycosylphosphatidylinositol-anchor biosynthesis.</text>
</comment>
<dbReference type="SUPFAM" id="SSF57667">
    <property type="entry name" value="beta-beta-alpha zinc fingers"/>
    <property type="match status" value="4"/>
</dbReference>
<gene>
    <name evidence="18" type="ORF">TDIB3V08_LOCUS7488</name>
</gene>
<keyword evidence="9" id="KW-0256">Endoplasmic reticulum</keyword>
<feature type="domain" description="C2H2-type" evidence="17">
    <location>
        <begin position="1360"/>
        <end position="1387"/>
    </location>
</feature>
<feature type="domain" description="C2H2-type" evidence="17">
    <location>
        <begin position="1305"/>
        <end position="1332"/>
    </location>
</feature>
<keyword evidence="10" id="KW-0862">Zinc</keyword>
<dbReference type="FunFam" id="3.30.160.60:FF:000710">
    <property type="entry name" value="Zinc finger protein 768"/>
    <property type="match status" value="1"/>
</dbReference>
<dbReference type="PROSITE" id="PS00028">
    <property type="entry name" value="ZINC_FINGER_C2H2_1"/>
    <property type="match status" value="6"/>
</dbReference>
<keyword evidence="11 16" id="KW-1133">Transmembrane helix</keyword>
<feature type="domain" description="C2H2-type" evidence="17">
    <location>
        <begin position="1525"/>
        <end position="1552"/>
    </location>
</feature>
<evidence type="ECO:0000256" key="11">
    <source>
        <dbReference type="ARBA" id="ARBA00022989"/>
    </source>
</evidence>
<evidence type="ECO:0000256" key="4">
    <source>
        <dbReference type="ARBA" id="ARBA00022502"/>
    </source>
</evidence>
<keyword evidence="8 14" id="KW-0863">Zinc-finger</keyword>
<dbReference type="InterPro" id="IPR019540">
    <property type="entry name" value="PtdIno-glycan_biosynth_class_S"/>
</dbReference>
<keyword evidence="6" id="KW-0479">Metal-binding</keyword>
<evidence type="ECO:0000256" key="12">
    <source>
        <dbReference type="ARBA" id="ARBA00023136"/>
    </source>
</evidence>
<evidence type="ECO:0000256" key="6">
    <source>
        <dbReference type="ARBA" id="ARBA00022723"/>
    </source>
</evidence>
<evidence type="ECO:0000256" key="14">
    <source>
        <dbReference type="PROSITE-ProRule" id="PRU00042"/>
    </source>
</evidence>
<evidence type="ECO:0000256" key="8">
    <source>
        <dbReference type="ARBA" id="ARBA00022771"/>
    </source>
</evidence>
<evidence type="ECO:0000259" key="17">
    <source>
        <dbReference type="PROSITE" id="PS50157"/>
    </source>
</evidence>
<feature type="transmembrane region" description="Helical" evidence="16">
    <location>
        <begin position="231"/>
        <end position="250"/>
    </location>
</feature>
<evidence type="ECO:0000313" key="18">
    <source>
        <dbReference type="EMBL" id="CAD7201286.1"/>
    </source>
</evidence>
<name>A0A7R8VMY5_TIMDO</name>
<dbReference type="PANTHER" id="PTHR21072:SF13">
    <property type="entry name" value="GPI TRANSAMIDASE COMPONENT PIG-S"/>
    <property type="match status" value="1"/>
</dbReference>
<comment type="subcellular location">
    <subcellularLocation>
        <location evidence="1">Endoplasmic reticulum membrane</location>
        <topology evidence="1">Multi-pass membrane protein</topology>
    </subcellularLocation>
</comment>